<accession>A0A6L2L533</accession>
<organism evidence="1">
    <name type="scientific">Tanacetum cinerariifolium</name>
    <name type="common">Dalmatian daisy</name>
    <name type="synonym">Chrysanthemum cinerariifolium</name>
    <dbReference type="NCBI Taxonomy" id="118510"/>
    <lineage>
        <taxon>Eukaryota</taxon>
        <taxon>Viridiplantae</taxon>
        <taxon>Streptophyta</taxon>
        <taxon>Embryophyta</taxon>
        <taxon>Tracheophyta</taxon>
        <taxon>Spermatophyta</taxon>
        <taxon>Magnoliopsida</taxon>
        <taxon>eudicotyledons</taxon>
        <taxon>Gunneridae</taxon>
        <taxon>Pentapetalae</taxon>
        <taxon>asterids</taxon>
        <taxon>campanulids</taxon>
        <taxon>Asterales</taxon>
        <taxon>Asteraceae</taxon>
        <taxon>Asteroideae</taxon>
        <taxon>Anthemideae</taxon>
        <taxon>Anthemidinae</taxon>
        <taxon>Tanacetum</taxon>
    </lineage>
</organism>
<name>A0A6L2L533_TANCI</name>
<reference evidence="1" key="1">
    <citation type="journal article" date="2019" name="Sci. Rep.">
        <title>Draft genome of Tanacetum cinerariifolium, the natural source of mosquito coil.</title>
        <authorList>
            <person name="Yamashiro T."/>
            <person name="Shiraishi A."/>
            <person name="Satake H."/>
            <person name="Nakayama K."/>
        </authorList>
    </citation>
    <scope>NUCLEOTIDE SEQUENCE</scope>
</reference>
<comment type="caution">
    <text evidence="1">The sequence shown here is derived from an EMBL/GenBank/DDBJ whole genome shotgun (WGS) entry which is preliminary data.</text>
</comment>
<gene>
    <name evidence="1" type="ORF">Tci_027343</name>
</gene>
<proteinExistence type="predicted"/>
<dbReference type="EMBL" id="BKCJ010003484">
    <property type="protein sequence ID" value="GEU55365.1"/>
    <property type="molecule type" value="Genomic_DNA"/>
</dbReference>
<dbReference type="AlphaFoldDB" id="A0A6L2L533"/>
<sequence>MANTGTPLIQELARAADYDDIMDQLVVLFSREVAEDTEKMENYRQLSGQLRNGLDDMEKASCLLLMAREIQSKVFEKNTFIASYSKKNTVQKVEMERYMSKLDTVFFRYCQALVALIPAGCRKRNGNSEVEMLLLEGVTPSVVNMTVEMGKHKSLEDTNVPESFPPLSTAVNTAGNAFDKSSYANKNSKPSGKKVNVCTLFTPEGNGIDVVVLVDSIRAISA</sequence>
<protein>
    <submittedName>
        <fullName evidence="1">Uncharacterized protein</fullName>
    </submittedName>
</protein>
<evidence type="ECO:0000313" key="1">
    <source>
        <dbReference type="EMBL" id="GEU55365.1"/>
    </source>
</evidence>